<comment type="caution">
    <text evidence="1">The sequence shown here is derived from an EMBL/GenBank/DDBJ whole genome shotgun (WGS) entry which is preliminary data.</text>
</comment>
<proteinExistence type="predicted"/>
<evidence type="ECO:0000313" key="1">
    <source>
        <dbReference type="EMBL" id="GAL25786.1"/>
    </source>
</evidence>
<accession>A0ABQ0JAL7</accession>
<protein>
    <submittedName>
        <fullName evidence="1">Uncharacterized protein</fullName>
    </submittedName>
</protein>
<evidence type="ECO:0000313" key="2">
    <source>
        <dbReference type="Proteomes" id="UP000029223"/>
    </source>
</evidence>
<name>A0ABQ0JAL7_9VIBR</name>
<reference evidence="2" key="2">
    <citation type="submission" date="2014-09" db="EMBL/GenBank/DDBJ databases">
        <authorList>
            <consortium name="NBRP consortium"/>
            <person name="Sawabe T."/>
            <person name="Meirelles P."/>
            <person name="Nakanishi M."/>
            <person name="Sayaka M."/>
            <person name="Hattori M."/>
            <person name="Ohkuma M."/>
        </authorList>
    </citation>
    <scope>NUCLEOTIDE SEQUENCE [LARGE SCALE GENOMIC DNA]</scope>
    <source>
        <strain evidence="2">JCM 19239</strain>
    </source>
</reference>
<organism evidence="1 2">
    <name type="scientific">Vibrio variabilis</name>
    <dbReference type="NCBI Taxonomy" id="990271"/>
    <lineage>
        <taxon>Bacteria</taxon>
        <taxon>Pseudomonadati</taxon>
        <taxon>Pseudomonadota</taxon>
        <taxon>Gammaproteobacteria</taxon>
        <taxon>Vibrionales</taxon>
        <taxon>Vibrionaceae</taxon>
        <taxon>Vibrio</taxon>
    </lineage>
</organism>
<keyword evidence="2" id="KW-1185">Reference proteome</keyword>
<reference evidence="2" key="1">
    <citation type="submission" date="2014-09" db="EMBL/GenBank/DDBJ databases">
        <title>Vibrio variabilis JCM 19239. (C206) whole genome shotgun sequence.</title>
        <authorList>
            <person name="Sawabe T."/>
            <person name="Meirelles P."/>
            <person name="Nakanishi M."/>
            <person name="Sayaka M."/>
            <person name="Hattori M."/>
            <person name="Ohkuma M."/>
        </authorList>
    </citation>
    <scope>NUCLEOTIDE SEQUENCE [LARGE SCALE GENOMIC DNA]</scope>
    <source>
        <strain evidence="2">JCM 19239</strain>
    </source>
</reference>
<dbReference type="EMBL" id="BBMS01000012">
    <property type="protein sequence ID" value="GAL25786.1"/>
    <property type="molecule type" value="Genomic_DNA"/>
</dbReference>
<dbReference type="Proteomes" id="UP000029223">
    <property type="component" value="Unassembled WGS sequence"/>
</dbReference>
<sequence>MLVMVFLGISVMVFLSVFLRVQAQKGTAQDEQSQKGIVKKVCDKGNQLKQVCISVCCGSLGSYGPVLPKNVQEFIKVRNQKEDQELGNQ</sequence>
<gene>
    <name evidence="1" type="ORF">JCM19239_4273</name>
</gene>